<dbReference type="Proteomes" id="UP000325462">
    <property type="component" value="Chromosome"/>
</dbReference>
<evidence type="ECO:0000313" key="3">
    <source>
        <dbReference type="EMBL" id="QEX37525.1"/>
    </source>
</evidence>
<sequence>MRKSILAFIATVSIGAASAETYTHTAHANDLTNEQQKSTPPTTQSIQTTTSSPESDNDVDAVYDRFMAAGGTEELWEKIVLPESGGNPHAKNGEYFGLAQTKLSWGYGTVEQQTRGMIEYAQSRYGSINAAVRFRTTHGWW</sequence>
<feature type="compositionally biased region" description="Low complexity" evidence="1">
    <location>
        <begin position="35"/>
        <end position="53"/>
    </location>
</feature>
<organism evidence="4 5">
    <name type="scientific">Staphylococcus lugdunensis</name>
    <dbReference type="NCBI Taxonomy" id="28035"/>
    <lineage>
        <taxon>Bacteria</taxon>
        <taxon>Bacillati</taxon>
        <taxon>Bacillota</taxon>
        <taxon>Bacilli</taxon>
        <taxon>Bacillales</taxon>
        <taxon>Staphylococcaceae</taxon>
        <taxon>Staphylococcus</taxon>
    </lineage>
</organism>
<gene>
    <name evidence="4" type="ORF">EQ812_01335</name>
    <name evidence="3" type="ORF">FO454_00805</name>
</gene>
<keyword evidence="6" id="KW-1185">Reference proteome</keyword>
<dbReference type="GeneID" id="58091283"/>
<feature type="signal peptide" evidence="2">
    <location>
        <begin position="1"/>
        <end position="19"/>
    </location>
</feature>
<name>A0A292DK77_STALU</name>
<reference evidence="3 6" key="2">
    <citation type="submission" date="2019-07" db="EMBL/GenBank/DDBJ databases">
        <title>Comparative genome analysis of staphylococcus lugdunensis shows clonal complex-dependent diversity of the putative virulence factor, ess/type vii locus.</title>
        <authorList>
            <person name="Lebeurre J."/>
            <person name="Dahyot S."/>
            <person name="Diene S."/>
            <person name="Paulay A."/>
            <person name="Aubourg M."/>
            <person name="Argemi X."/>
            <person name="Giard J.-C."/>
            <person name="Tournier I."/>
            <person name="Francois P."/>
            <person name="Pestel-Caron M."/>
        </authorList>
    </citation>
    <scope>NUCLEOTIDE SEQUENCE [LARGE SCALE GENOMIC DNA]</scope>
    <source>
        <strain evidence="3 6">SL13</strain>
    </source>
</reference>
<reference evidence="4 5" key="1">
    <citation type="journal article" date="2019" name="Sci. Transl. Med.">
        <title>Quorum sensing between bacterial species on the skin protects against epidermal injury in atopic dermatitis.</title>
        <authorList>
            <person name="Williams M.R."/>
        </authorList>
    </citation>
    <scope>NUCLEOTIDE SEQUENCE [LARGE SCALE GENOMIC DNA]</scope>
    <source>
        <strain evidence="4 5">E7</strain>
    </source>
</reference>
<proteinExistence type="predicted"/>
<feature type="region of interest" description="Disordered" evidence="1">
    <location>
        <begin position="30"/>
        <end position="59"/>
    </location>
</feature>
<evidence type="ECO:0000313" key="6">
    <source>
        <dbReference type="Proteomes" id="UP000325462"/>
    </source>
</evidence>
<evidence type="ECO:0000313" key="5">
    <source>
        <dbReference type="Proteomes" id="UP000293637"/>
    </source>
</evidence>
<dbReference type="Proteomes" id="UP000293637">
    <property type="component" value="Unassembled WGS sequence"/>
</dbReference>
<evidence type="ECO:0000313" key="4">
    <source>
        <dbReference type="EMBL" id="TBW73475.1"/>
    </source>
</evidence>
<evidence type="ECO:0000256" key="2">
    <source>
        <dbReference type="SAM" id="SignalP"/>
    </source>
</evidence>
<dbReference type="RefSeq" id="WP_002478692.1">
    <property type="nucleotide sequence ID" value="NZ_AP021848.1"/>
</dbReference>
<dbReference type="OMA" id="FRIANGW"/>
<dbReference type="EMBL" id="CP041722">
    <property type="protein sequence ID" value="QEX37525.1"/>
    <property type="molecule type" value="Genomic_DNA"/>
</dbReference>
<evidence type="ECO:0000256" key="1">
    <source>
        <dbReference type="SAM" id="MobiDB-lite"/>
    </source>
</evidence>
<accession>A0A292DK77</accession>
<protein>
    <submittedName>
        <fullName evidence="4">Transglycosylase</fullName>
    </submittedName>
</protein>
<dbReference type="EMBL" id="SCHB01000001">
    <property type="protein sequence ID" value="TBW73475.1"/>
    <property type="molecule type" value="Genomic_DNA"/>
</dbReference>
<keyword evidence="2" id="KW-0732">Signal</keyword>
<feature type="chain" id="PRO_5039003642" evidence="2">
    <location>
        <begin position="20"/>
        <end position="141"/>
    </location>
</feature>
<dbReference type="AlphaFoldDB" id="A0A292DK77"/>